<dbReference type="SUPFAM" id="SSF53335">
    <property type="entry name" value="S-adenosyl-L-methionine-dependent methyltransferases"/>
    <property type="match status" value="1"/>
</dbReference>
<evidence type="ECO:0000256" key="9">
    <source>
        <dbReference type="ARBA" id="ARBA00030757"/>
    </source>
</evidence>
<dbReference type="Gene3D" id="3.40.50.150">
    <property type="entry name" value="Vaccinia Virus protein VP39"/>
    <property type="match status" value="1"/>
</dbReference>
<dbReference type="OrthoDB" id="9810066at2"/>
<reference evidence="12 13" key="1">
    <citation type="submission" date="2018-04" db="EMBL/GenBank/DDBJ databases">
        <title>Genomic Encyclopedia of Archaeal and Bacterial Type Strains, Phase II (KMG-II): from individual species to whole genera.</title>
        <authorList>
            <person name="Goeker M."/>
        </authorList>
    </citation>
    <scope>NUCLEOTIDE SEQUENCE [LARGE SCALE GENOMIC DNA]</scope>
    <source>
        <strain evidence="12 13">DSM 25521</strain>
    </source>
</reference>
<keyword evidence="7 12" id="KW-0808">Transferase</keyword>
<keyword evidence="8" id="KW-0949">S-adenosyl-L-methionine</keyword>
<sequence length="215" mass="23038">MNAAPGPDHFRAAAAFVLMLRQAGLSDRRVLNAMEQVPRVPFLDEGHFALADEDVALPIAMGQSVLRPTLIAAMLDALDVAPHHRVLQIGTGSGYTAAILGRLAKEVVTVERWRTLADQAHLRLRSLGYDMVETIFGDGFDGFAQRAPYDRILLTCAVSDPPPHLLAQLAPDGVMVVPLTAGVVVRTGKADSHASRNAFAVAQVDPAVHGVARRL</sequence>
<evidence type="ECO:0000256" key="8">
    <source>
        <dbReference type="ARBA" id="ARBA00022691"/>
    </source>
</evidence>
<evidence type="ECO:0000256" key="11">
    <source>
        <dbReference type="ARBA" id="ARBA00031350"/>
    </source>
</evidence>
<evidence type="ECO:0000313" key="13">
    <source>
        <dbReference type="Proteomes" id="UP000241808"/>
    </source>
</evidence>
<dbReference type="RefSeq" id="WP_108176612.1">
    <property type="nucleotide sequence ID" value="NZ_PZZL01000004.1"/>
</dbReference>
<name>A0A2T4Z4Z4_9HYPH</name>
<comment type="caution">
    <text evidence="12">The sequence shown here is derived from an EMBL/GenBank/DDBJ whole genome shotgun (WGS) entry which is preliminary data.</text>
</comment>
<dbReference type="InterPro" id="IPR029063">
    <property type="entry name" value="SAM-dependent_MTases_sf"/>
</dbReference>
<dbReference type="AlphaFoldDB" id="A0A2T4Z4Z4"/>
<evidence type="ECO:0000256" key="5">
    <source>
        <dbReference type="ARBA" id="ARBA00022490"/>
    </source>
</evidence>
<dbReference type="PANTHER" id="PTHR11579">
    <property type="entry name" value="PROTEIN-L-ISOASPARTATE O-METHYLTRANSFERASE"/>
    <property type="match status" value="1"/>
</dbReference>
<proteinExistence type="inferred from homology"/>
<gene>
    <name evidence="12" type="ORF">C8P69_1049</name>
</gene>
<comment type="subcellular location">
    <subcellularLocation>
        <location evidence="1">Cytoplasm</location>
    </subcellularLocation>
</comment>
<keyword evidence="6 12" id="KW-0489">Methyltransferase</keyword>
<dbReference type="PANTHER" id="PTHR11579:SF0">
    <property type="entry name" value="PROTEIN-L-ISOASPARTATE(D-ASPARTATE) O-METHYLTRANSFERASE"/>
    <property type="match status" value="1"/>
</dbReference>
<dbReference type="EC" id="2.1.1.77" evidence="3"/>
<protein>
    <recommendedName>
        <fullName evidence="4">Protein-L-isoaspartate O-methyltransferase</fullName>
        <ecNumber evidence="3">2.1.1.77</ecNumber>
    </recommendedName>
    <alternativeName>
        <fullName evidence="11">L-isoaspartyl protein carboxyl methyltransferase</fullName>
    </alternativeName>
    <alternativeName>
        <fullName evidence="9">Protein L-isoaspartyl methyltransferase</fullName>
    </alternativeName>
    <alternativeName>
        <fullName evidence="10">Protein-beta-aspartate methyltransferase</fullName>
    </alternativeName>
</protein>
<evidence type="ECO:0000256" key="7">
    <source>
        <dbReference type="ARBA" id="ARBA00022679"/>
    </source>
</evidence>
<evidence type="ECO:0000256" key="3">
    <source>
        <dbReference type="ARBA" id="ARBA00011890"/>
    </source>
</evidence>
<evidence type="ECO:0000256" key="6">
    <source>
        <dbReference type="ARBA" id="ARBA00022603"/>
    </source>
</evidence>
<evidence type="ECO:0000313" key="12">
    <source>
        <dbReference type="EMBL" id="PTM56963.1"/>
    </source>
</evidence>
<dbReference type="GO" id="GO:0004719">
    <property type="term" value="F:protein-L-isoaspartate (D-aspartate) O-methyltransferase activity"/>
    <property type="evidence" value="ECO:0007669"/>
    <property type="project" value="UniProtKB-EC"/>
</dbReference>
<evidence type="ECO:0000256" key="1">
    <source>
        <dbReference type="ARBA" id="ARBA00004496"/>
    </source>
</evidence>
<evidence type="ECO:0000256" key="10">
    <source>
        <dbReference type="ARBA" id="ARBA00031323"/>
    </source>
</evidence>
<organism evidence="12 13">
    <name type="scientific">Phreatobacter oligotrophus</name>
    <dbReference type="NCBI Taxonomy" id="1122261"/>
    <lineage>
        <taxon>Bacteria</taxon>
        <taxon>Pseudomonadati</taxon>
        <taxon>Pseudomonadota</taxon>
        <taxon>Alphaproteobacteria</taxon>
        <taxon>Hyphomicrobiales</taxon>
        <taxon>Phreatobacteraceae</taxon>
        <taxon>Phreatobacter</taxon>
    </lineage>
</organism>
<dbReference type="Pfam" id="PF01135">
    <property type="entry name" value="PCMT"/>
    <property type="match status" value="1"/>
</dbReference>
<dbReference type="PROSITE" id="PS01279">
    <property type="entry name" value="PCMT"/>
    <property type="match status" value="1"/>
</dbReference>
<keyword evidence="13" id="KW-1185">Reference proteome</keyword>
<dbReference type="InterPro" id="IPR000682">
    <property type="entry name" value="PCMT"/>
</dbReference>
<accession>A0A2T4Z4Z4</accession>
<keyword evidence="5" id="KW-0963">Cytoplasm</keyword>
<comment type="similarity">
    <text evidence="2">Belongs to the methyltransferase superfamily. L-isoaspartyl/D-aspartyl protein methyltransferase family.</text>
</comment>
<dbReference type="EMBL" id="PZZL01000004">
    <property type="protein sequence ID" value="PTM56963.1"/>
    <property type="molecule type" value="Genomic_DNA"/>
</dbReference>
<dbReference type="GO" id="GO:0032259">
    <property type="term" value="P:methylation"/>
    <property type="evidence" value="ECO:0007669"/>
    <property type="project" value="UniProtKB-KW"/>
</dbReference>
<dbReference type="GO" id="GO:0005737">
    <property type="term" value="C:cytoplasm"/>
    <property type="evidence" value="ECO:0007669"/>
    <property type="project" value="UniProtKB-SubCell"/>
</dbReference>
<evidence type="ECO:0000256" key="4">
    <source>
        <dbReference type="ARBA" id="ARBA00013346"/>
    </source>
</evidence>
<evidence type="ECO:0000256" key="2">
    <source>
        <dbReference type="ARBA" id="ARBA00005369"/>
    </source>
</evidence>
<dbReference type="Proteomes" id="UP000241808">
    <property type="component" value="Unassembled WGS sequence"/>
</dbReference>